<dbReference type="SUPFAM" id="SSF46626">
    <property type="entry name" value="Cytochrome c"/>
    <property type="match status" value="1"/>
</dbReference>
<dbReference type="Gene3D" id="1.10.760.10">
    <property type="entry name" value="Cytochrome c-like domain"/>
    <property type="match status" value="1"/>
</dbReference>
<keyword evidence="1" id="KW-0813">Transport</keyword>
<evidence type="ECO:0000256" key="4">
    <source>
        <dbReference type="ARBA" id="ARBA00022982"/>
    </source>
</evidence>
<gene>
    <name evidence="6" type="ordered locus">Q7A_2666</name>
</gene>
<dbReference type="PANTHER" id="PTHR40942">
    <property type="match status" value="1"/>
</dbReference>
<evidence type="ECO:0000313" key="6">
    <source>
        <dbReference type="EMBL" id="AFI85454.1"/>
    </source>
</evidence>
<name>I1XM35_METNJ</name>
<keyword evidence="5" id="KW-0408">Iron</keyword>
<evidence type="ECO:0000256" key="3">
    <source>
        <dbReference type="ARBA" id="ARBA00022723"/>
    </source>
</evidence>
<organism evidence="6 7">
    <name type="scientific">Methylophaga nitratireducenticrescens</name>
    <dbReference type="NCBI Taxonomy" id="754476"/>
    <lineage>
        <taxon>Bacteria</taxon>
        <taxon>Pseudomonadati</taxon>
        <taxon>Pseudomonadota</taxon>
        <taxon>Gammaproteobacteria</taxon>
        <taxon>Thiotrichales</taxon>
        <taxon>Piscirickettsiaceae</taxon>
        <taxon>Methylophaga</taxon>
    </lineage>
</organism>
<dbReference type="STRING" id="754476.Q7A_2666"/>
<dbReference type="OrthoDB" id="9814708at2"/>
<dbReference type="AlphaFoldDB" id="I1XM35"/>
<protein>
    <submittedName>
        <fullName evidence="6">Cytochrome c family protein</fullName>
    </submittedName>
</protein>
<sequence length="164" mass="17769">MQSSNTPKYLIGSLLIVAALFVIANLILSNMLSIADNVIEPEPMDAEAIAERLKPVAKENIGEEQIAETTAEEETEVADNTTADDNVGKRVVTQVCAVCHDKGMMNSPKVGNADDWAPRLEKGMDTLYDHAINGFNMMPERGGNPKLTDDEVKAAVDYMISSAE</sequence>
<dbReference type="GO" id="GO:0009055">
    <property type="term" value="F:electron transfer activity"/>
    <property type="evidence" value="ECO:0007669"/>
    <property type="project" value="InterPro"/>
</dbReference>
<evidence type="ECO:0000256" key="2">
    <source>
        <dbReference type="ARBA" id="ARBA00022617"/>
    </source>
</evidence>
<dbReference type="Pfam" id="PF13442">
    <property type="entry name" value="Cytochrome_CBB3"/>
    <property type="match status" value="1"/>
</dbReference>
<keyword evidence="3" id="KW-0479">Metal-binding</keyword>
<dbReference type="EMBL" id="CP003390">
    <property type="protein sequence ID" value="AFI85454.1"/>
    <property type="molecule type" value="Genomic_DNA"/>
</dbReference>
<dbReference type="RefSeq" id="WP_014707815.1">
    <property type="nucleotide sequence ID" value="NC_017857.3"/>
</dbReference>
<evidence type="ECO:0000256" key="5">
    <source>
        <dbReference type="ARBA" id="ARBA00023004"/>
    </source>
</evidence>
<dbReference type="HOGENOM" id="CLU_082349_2_0_6"/>
<keyword evidence="4" id="KW-0249">Electron transport</keyword>
<dbReference type="KEGG" id="mej:Q7A_2666"/>
<dbReference type="InterPro" id="IPR009056">
    <property type="entry name" value="Cyt_c-like_dom"/>
</dbReference>
<proteinExistence type="predicted"/>
<dbReference type="GO" id="GO:0020037">
    <property type="term" value="F:heme binding"/>
    <property type="evidence" value="ECO:0007669"/>
    <property type="project" value="InterPro"/>
</dbReference>
<accession>I1XM35</accession>
<reference evidence="6 7" key="2">
    <citation type="journal article" date="2013" name="Int. J. Syst. Evol. Microbiol.">
        <title>Methylophaga nitratireducenticrescens sp. nov. and Methylophaga frappieri sp. nov., isolated from the biofilm of the methanol-fed denitrification system treating the seawater at the Montreal Biodome.</title>
        <authorList>
            <person name="Villeneuve C."/>
            <person name="Martineau C."/>
            <person name="Mauffrey F."/>
            <person name="Villemur R."/>
        </authorList>
    </citation>
    <scope>NUCLEOTIDE SEQUENCE [LARGE SCALE GENOMIC DNA]</scope>
    <source>
        <strain evidence="6 7">JAM1</strain>
    </source>
</reference>
<dbReference type="PATRIC" id="fig|754476.3.peg.2614"/>
<dbReference type="eggNOG" id="COG3245">
    <property type="taxonomic scope" value="Bacteria"/>
</dbReference>
<dbReference type="PANTHER" id="PTHR40942:SF4">
    <property type="entry name" value="CYTOCHROME C5"/>
    <property type="match status" value="1"/>
</dbReference>
<dbReference type="Proteomes" id="UP000009144">
    <property type="component" value="Chromosome"/>
</dbReference>
<dbReference type="PROSITE" id="PS51007">
    <property type="entry name" value="CYTC"/>
    <property type="match status" value="1"/>
</dbReference>
<keyword evidence="2" id="KW-0349">Heme</keyword>
<dbReference type="InterPro" id="IPR002323">
    <property type="entry name" value="Cyt_CIE"/>
</dbReference>
<dbReference type="PRINTS" id="PR00607">
    <property type="entry name" value="CYTCHROMECIE"/>
</dbReference>
<dbReference type="InterPro" id="IPR036909">
    <property type="entry name" value="Cyt_c-like_dom_sf"/>
</dbReference>
<dbReference type="GO" id="GO:0005506">
    <property type="term" value="F:iron ion binding"/>
    <property type="evidence" value="ECO:0007669"/>
    <property type="project" value="InterPro"/>
</dbReference>
<keyword evidence="7" id="KW-1185">Reference proteome</keyword>
<evidence type="ECO:0000313" key="7">
    <source>
        <dbReference type="Proteomes" id="UP000009144"/>
    </source>
</evidence>
<evidence type="ECO:0000256" key="1">
    <source>
        <dbReference type="ARBA" id="ARBA00022448"/>
    </source>
</evidence>
<reference evidence="6 7" key="1">
    <citation type="journal article" date="2012" name="J. Bacteriol.">
        <title>Complete genome sequences of Methylophaga sp. strain JAM1 and Methylophaga sp. strain JAM7.</title>
        <authorList>
            <person name="Villeneuve C."/>
            <person name="Martineau C."/>
            <person name="Mauffrey F."/>
            <person name="Villemur R."/>
        </authorList>
    </citation>
    <scope>NUCLEOTIDE SEQUENCE [LARGE SCALE GENOMIC DNA]</scope>
    <source>
        <strain evidence="6 7">JAM1</strain>
    </source>
</reference>